<dbReference type="Proteomes" id="UP000709336">
    <property type="component" value="Unassembled WGS sequence"/>
</dbReference>
<keyword evidence="2" id="KW-0378">Hydrolase</keyword>
<dbReference type="Pfam" id="PF13975">
    <property type="entry name" value="gag-asp_proteas"/>
    <property type="match status" value="1"/>
</dbReference>
<sequence>MKYLLLLALLVSVAGNIWLYRQWQKANFSTPASKSQESSDSKQNNGESKLSDSFSATEPTATILPSQGASINTLKAMLADGRYSALRFELQQRLRQKPDNIELLLLEAELMLKTEPLSDAILHYYSLLRQPLTAETRQRIEQRIAQLLQHTITELKNAQSWDLLAQFLEPLYQQLPPSEQIVLGLAEAYGQQRKFILMEDTLASLSSNDPQVEAMRQRLQSAIDFRPDALAEESTIDQSDYQTIPLQRLGDHYLIEIAFGSVAATLLIDTGASTTAVSQTVMNAISRQQDTNRIGVFNLRTAGGMIESEMNQVFNVQLGDFSFPELNVMTLQNGILSGADGLLGMNVLRHFEFSIDQQRSLLLLKLNDSRS</sequence>
<accession>A0ABX1R7T7</accession>
<dbReference type="EMBL" id="JAATNW010000008">
    <property type="protein sequence ID" value="NMH61303.1"/>
    <property type="molecule type" value="Genomic_DNA"/>
</dbReference>
<reference evidence="2 3" key="1">
    <citation type="submission" date="2020-03" db="EMBL/GenBank/DDBJ databases">
        <title>Alteromonas ponticola sp. nov., isolated from seawater.</title>
        <authorList>
            <person name="Yoon J.-H."/>
            <person name="Kim Y.-O."/>
        </authorList>
    </citation>
    <scope>NUCLEOTIDE SEQUENCE [LARGE SCALE GENOMIC DNA]</scope>
    <source>
        <strain evidence="2 3">MYP5</strain>
    </source>
</reference>
<gene>
    <name evidence="2" type="ORF">HCJ96_14830</name>
</gene>
<dbReference type="RefSeq" id="WP_169211865.1">
    <property type="nucleotide sequence ID" value="NZ_JAATNW010000008.1"/>
</dbReference>
<keyword evidence="2" id="KW-0645">Protease</keyword>
<feature type="region of interest" description="Disordered" evidence="1">
    <location>
        <begin position="31"/>
        <end position="54"/>
    </location>
</feature>
<dbReference type="GO" id="GO:0006508">
    <property type="term" value="P:proteolysis"/>
    <property type="evidence" value="ECO:0007669"/>
    <property type="project" value="UniProtKB-KW"/>
</dbReference>
<evidence type="ECO:0000313" key="3">
    <source>
        <dbReference type="Proteomes" id="UP000709336"/>
    </source>
</evidence>
<comment type="caution">
    <text evidence="2">The sequence shown here is derived from an EMBL/GenBank/DDBJ whole genome shotgun (WGS) entry which is preliminary data.</text>
</comment>
<dbReference type="InterPro" id="IPR001969">
    <property type="entry name" value="Aspartic_peptidase_AS"/>
</dbReference>
<keyword evidence="3" id="KW-1185">Reference proteome</keyword>
<dbReference type="InterPro" id="IPR034122">
    <property type="entry name" value="Retropepsin-like_bacterial"/>
</dbReference>
<dbReference type="SUPFAM" id="SSF50630">
    <property type="entry name" value="Acid proteases"/>
    <property type="match status" value="1"/>
</dbReference>
<evidence type="ECO:0000256" key="1">
    <source>
        <dbReference type="SAM" id="MobiDB-lite"/>
    </source>
</evidence>
<dbReference type="CDD" id="cd05483">
    <property type="entry name" value="retropepsin_like_bacteria"/>
    <property type="match status" value="1"/>
</dbReference>
<dbReference type="Gene3D" id="2.40.70.10">
    <property type="entry name" value="Acid Proteases"/>
    <property type="match status" value="1"/>
</dbReference>
<evidence type="ECO:0000313" key="2">
    <source>
        <dbReference type="EMBL" id="NMH61303.1"/>
    </source>
</evidence>
<dbReference type="PROSITE" id="PS00141">
    <property type="entry name" value="ASP_PROTEASE"/>
    <property type="match status" value="1"/>
</dbReference>
<dbReference type="InterPro" id="IPR021109">
    <property type="entry name" value="Peptidase_aspartic_dom_sf"/>
</dbReference>
<dbReference type="GO" id="GO:0008233">
    <property type="term" value="F:peptidase activity"/>
    <property type="evidence" value="ECO:0007669"/>
    <property type="project" value="UniProtKB-KW"/>
</dbReference>
<name>A0ABX1R7T7_9ALTE</name>
<proteinExistence type="predicted"/>
<organism evidence="2 3">
    <name type="scientific">Alteromonas ponticola</name>
    <dbReference type="NCBI Taxonomy" id="2720613"/>
    <lineage>
        <taxon>Bacteria</taxon>
        <taxon>Pseudomonadati</taxon>
        <taxon>Pseudomonadota</taxon>
        <taxon>Gammaproteobacteria</taxon>
        <taxon>Alteromonadales</taxon>
        <taxon>Alteromonadaceae</taxon>
        <taxon>Alteromonas/Salinimonas group</taxon>
        <taxon>Alteromonas</taxon>
    </lineage>
</organism>
<protein>
    <submittedName>
        <fullName evidence="2">Clan AA aspartic protease</fullName>
    </submittedName>
</protein>